<dbReference type="Pfam" id="PF00903">
    <property type="entry name" value="Glyoxalase"/>
    <property type="match status" value="1"/>
</dbReference>
<organism evidence="2 3">
    <name type="scientific">Actinomycetospora chibensis</name>
    <dbReference type="NCBI Taxonomy" id="663606"/>
    <lineage>
        <taxon>Bacteria</taxon>
        <taxon>Bacillati</taxon>
        <taxon>Actinomycetota</taxon>
        <taxon>Actinomycetes</taxon>
        <taxon>Pseudonocardiales</taxon>
        <taxon>Pseudonocardiaceae</taxon>
        <taxon>Actinomycetospora</taxon>
    </lineage>
</organism>
<dbReference type="InterPro" id="IPR004360">
    <property type="entry name" value="Glyas_Fos-R_dOase_dom"/>
</dbReference>
<dbReference type="PROSITE" id="PS51819">
    <property type="entry name" value="VOC"/>
    <property type="match status" value="1"/>
</dbReference>
<dbReference type="Gene3D" id="3.10.180.10">
    <property type="entry name" value="2,3-Dihydroxybiphenyl 1,2-Dioxygenase, domain 1"/>
    <property type="match status" value="1"/>
</dbReference>
<dbReference type="CDD" id="cd06587">
    <property type="entry name" value="VOC"/>
    <property type="match status" value="1"/>
</dbReference>
<dbReference type="RefSeq" id="WP_274192545.1">
    <property type="nucleotide sequence ID" value="NZ_BAABHN010000036.1"/>
</dbReference>
<evidence type="ECO:0000313" key="2">
    <source>
        <dbReference type="EMBL" id="MFC4833902.1"/>
    </source>
</evidence>
<dbReference type="InterPro" id="IPR029068">
    <property type="entry name" value="Glyas_Bleomycin-R_OHBP_Dase"/>
</dbReference>
<protein>
    <submittedName>
        <fullName evidence="2">VOC family protein</fullName>
    </submittedName>
</protein>
<dbReference type="Proteomes" id="UP001595909">
    <property type="component" value="Unassembled WGS sequence"/>
</dbReference>
<dbReference type="InterPro" id="IPR037523">
    <property type="entry name" value="VOC_core"/>
</dbReference>
<keyword evidence="3" id="KW-1185">Reference proteome</keyword>
<sequence length="134" mass="14346">MSASTSERPAFTGFHHYAPIVRDLDVSAAWYERVLGLTHAGTRCPEDEEIDGVLLSDPDSGVAVRLQRAGQGRPPSHTAFSVASRSQLDTWAGWLDGLGVTHGGVVDVDTPAPYAYLVFHDPDDVPLVLVHVAG</sequence>
<dbReference type="EMBL" id="JBHSIM010000036">
    <property type="protein sequence ID" value="MFC4833902.1"/>
    <property type="molecule type" value="Genomic_DNA"/>
</dbReference>
<reference evidence="3" key="1">
    <citation type="journal article" date="2019" name="Int. J. Syst. Evol. Microbiol.">
        <title>The Global Catalogue of Microorganisms (GCM) 10K type strain sequencing project: providing services to taxonomists for standard genome sequencing and annotation.</title>
        <authorList>
            <consortium name="The Broad Institute Genomics Platform"/>
            <consortium name="The Broad Institute Genome Sequencing Center for Infectious Disease"/>
            <person name="Wu L."/>
            <person name="Ma J."/>
        </authorList>
    </citation>
    <scope>NUCLEOTIDE SEQUENCE [LARGE SCALE GENOMIC DNA]</scope>
    <source>
        <strain evidence="3">CCUG 50347</strain>
    </source>
</reference>
<name>A0ABV9RKM1_9PSEU</name>
<gene>
    <name evidence="2" type="ORF">ACFPEL_15925</name>
</gene>
<evidence type="ECO:0000259" key="1">
    <source>
        <dbReference type="PROSITE" id="PS51819"/>
    </source>
</evidence>
<comment type="caution">
    <text evidence="2">The sequence shown here is derived from an EMBL/GenBank/DDBJ whole genome shotgun (WGS) entry which is preliminary data.</text>
</comment>
<dbReference type="SUPFAM" id="SSF54593">
    <property type="entry name" value="Glyoxalase/Bleomycin resistance protein/Dihydroxybiphenyl dioxygenase"/>
    <property type="match status" value="1"/>
</dbReference>
<accession>A0ABV9RKM1</accession>
<feature type="domain" description="VOC" evidence="1">
    <location>
        <begin position="13"/>
        <end position="132"/>
    </location>
</feature>
<evidence type="ECO:0000313" key="3">
    <source>
        <dbReference type="Proteomes" id="UP001595909"/>
    </source>
</evidence>
<proteinExistence type="predicted"/>